<keyword evidence="2" id="KW-0812">Transmembrane</keyword>
<dbReference type="AlphaFoldDB" id="A0A8W8HZ41"/>
<feature type="region of interest" description="Disordered" evidence="1">
    <location>
        <begin position="187"/>
        <end position="217"/>
    </location>
</feature>
<keyword evidence="2" id="KW-1133">Transmembrane helix</keyword>
<name>A0A8W8HZ41_MAGGI</name>
<sequence length="284" mass="31883">MLLMIALYAVANAQPEEECSSDMQKRGSICCRTKICDEDYILCSDTYREDMCVPCPPDTFNQYIIDTSQEYYHGQHQNVCKNATEICVNTCLEEATFNLTECLRTGKVTCECDRSRGYCGEDPKICLWPWGVNWTIGKELTLNCQVEKCKPGYYKADNKDYGPCHKHRECSIEEKIIFNGNSTMNRQCGPLTRTTTPTESTKTSSTPTSPSSDGTTDPDKIIIGVVVGCIILIVMITVLVAIIYRRSRGKNNANPGDEEQNRGLSPNGQRMNLNCQMDEREASL</sequence>
<feature type="region of interest" description="Disordered" evidence="1">
    <location>
        <begin position="249"/>
        <end position="284"/>
    </location>
</feature>
<dbReference type="Proteomes" id="UP000005408">
    <property type="component" value="Unassembled WGS sequence"/>
</dbReference>
<feature type="compositionally biased region" description="Low complexity" evidence="1">
    <location>
        <begin position="192"/>
        <end position="217"/>
    </location>
</feature>
<organism evidence="3 4">
    <name type="scientific">Magallana gigas</name>
    <name type="common">Pacific oyster</name>
    <name type="synonym">Crassostrea gigas</name>
    <dbReference type="NCBI Taxonomy" id="29159"/>
    <lineage>
        <taxon>Eukaryota</taxon>
        <taxon>Metazoa</taxon>
        <taxon>Spiralia</taxon>
        <taxon>Lophotrochozoa</taxon>
        <taxon>Mollusca</taxon>
        <taxon>Bivalvia</taxon>
        <taxon>Autobranchia</taxon>
        <taxon>Pteriomorphia</taxon>
        <taxon>Ostreida</taxon>
        <taxon>Ostreoidea</taxon>
        <taxon>Ostreidae</taxon>
        <taxon>Magallana</taxon>
    </lineage>
</organism>
<evidence type="ECO:0000256" key="1">
    <source>
        <dbReference type="SAM" id="MobiDB-lite"/>
    </source>
</evidence>
<dbReference type="Gene3D" id="2.10.50.10">
    <property type="entry name" value="Tumor Necrosis Factor Receptor, subunit A, domain 2"/>
    <property type="match status" value="1"/>
</dbReference>
<proteinExistence type="predicted"/>
<feature type="transmembrane region" description="Helical" evidence="2">
    <location>
        <begin position="221"/>
        <end position="244"/>
    </location>
</feature>
<dbReference type="EnsemblMetazoa" id="G11664.1">
    <property type="protein sequence ID" value="G11664.1:cds"/>
    <property type="gene ID" value="G11664"/>
</dbReference>
<protein>
    <submittedName>
        <fullName evidence="3">Uncharacterized protein</fullName>
    </submittedName>
</protein>
<keyword evidence="2" id="KW-0472">Membrane</keyword>
<accession>A0A8W8HZ41</accession>
<keyword evidence="4" id="KW-1185">Reference proteome</keyword>
<evidence type="ECO:0000313" key="4">
    <source>
        <dbReference type="Proteomes" id="UP000005408"/>
    </source>
</evidence>
<evidence type="ECO:0000256" key="2">
    <source>
        <dbReference type="SAM" id="Phobius"/>
    </source>
</evidence>
<reference evidence="3" key="1">
    <citation type="submission" date="2022-08" db="UniProtKB">
        <authorList>
            <consortium name="EnsemblMetazoa"/>
        </authorList>
    </citation>
    <scope>IDENTIFICATION</scope>
    <source>
        <strain evidence="3">05x7-T-G4-1.051#20</strain>
    </source>
</reference>
<evidence type="ECO:0000313" key="3">
    <source>
        <dbReference type="EnsemblMetazoa" id="G11664.1:cds"/>
    </source>
</evidence>
<feature type="compositionally biased region" description="Polar residues" evidence="1">
    <location>
        <begin position="262"/>
        <end position="275"/>
    </location>
</feature>